<proteinExistence type="predicted"/>
<sequence>MNRIQGVIRIHLRDKLSILYLPWIIMMISFAVNLIIGLLLRGEEVIYTGGIASLYVYMFVIGILTLSQTFPFALGFSVRRKDYFWGTLLLMVGISAVFSAVLLLLGMTETHVIAGWGVGLHFFDIPYLNDGPALARLWVPFVLLLHMFYLGFVISGVFRRFGKLGLWSVMLVMLVLFSVGIFACTYYGWWGTVFAWFAANSMVQLSLWLFALALVYMLVSYSLLRRTTI</sequence>
<keyword evidence="1" id="KW-0472">Membrane</keyword>
<dbReference type="EMBL" id="JBHMAG010000003">
    <property type="protein sequence ID" value="MFB9750417.1"/>
    <property type="molecule type" value="Genomic_DNA"/>
</dbReference>
<feature type="transmembrane region" description="Helical" evidence="1">
    <location>
        <begin position="83"/>
        <end position="107"/>
    </location>
</feature>
<keyword evidence="3" id="KW-1185">Reference proteome</keyword>
<feature type="transmembrane region" description="Helical" evidence="1">
    <location>
        <begin position="202"/>
        <end position="224"/>
    </location>
</feature>
<feature type="transmembrane region" description="Helical" evidence="1">
    <location>
        <begin position="165"/>
        <end position="190"/>
    </location>
</feature>
<feature type="transmembrane region" description="Helical" evidence="1">
    <location>
        <begin position="20"/>
        <end position="40"/>
    </location>
</feature>
<evidence type="ECO:0000313" key="2">
    <source>
        <dbReference type="EMBL" id="MFB9750417.1"/>
    </source>
</evidence>
<accession>A0ABV5VQ68</accession>
<gene>
    <name evidence="2" type="ORF">ACFFNY_02440</name>
</gene>
<feature type="transmembrane region" description="Helical" evidence="1">
    <location>
        <begin position="137"/>
        <end position="158"/>
    </location>
</feature>
<evidence type="ECO:0008006" key="4">
    <source>
        <dbReference type="Google" id="ProtNLM"/>
    </source>
</evidence>
<protein>
    <recommendedName>
        <fullName evidence="4">ABC transporter permease</fullName>
    </recommendedName>
</protein>
<comment type="caution">
    <text evidence="2">The sequence shown here is derived from an EMBL/GenBank/DDBJ whole genome shotgun (WGS) entry which is preliminary data.</text>
</comment>
<name>A0ABV5VQ68_9BACL</name>
<keyword evidence="1" id="KW-0812">Transmembrane</keyword>
<dbReference type="RefSeq" id="WP_344907242.1">
    <property type="nucleotide sequence ID" value="NZ_BAAAYO010000005.1"/>
</dbReference>
<evidence type="ECO:0000256" key="1">
    <source>
        <dbReference type="SAM" id="Phobius"/>
    </source>
</evidence>
<reference evidence="2 3" key="1">
    <citation type="submission" date="2024-09" db="EMBL/GenBank/DDBJ databases">
        <authorList>
            <person name="Sun Q."/>
            <person name="Mori K."/>
        </authorList>
    </citation>
    <scope>NUCLEOTIDE SEQUENCE [LARGE SCALE GENOMIC DNA]</scope>
    <source>
        <strain evidence="2 3">JCM 12520</strain>
    </source>
</reference>
<keyword evidence="1" id="KW-1133">Transmembrane helix</keyword>
<organism evidence="2 3">
    <name type="scientific">Paenibacillus hodogayensis</name>
    <dbReference type="NCBI Taxonomy" id="279208"/>
    <lineage>
        <taxon>Bacteria</taxon>
        <taxon>Bacillati</taxon>
        <taxon>Bacillota</taxon>
        <taxon>Bacilli</taxon>
        <taxon>Bacillales</taxon>
        <taxon>Paenibacillaceae</taxon>
        <taxon>Paenibacillus</taxon>
    </lineage>
</organism>
<evidence type="ECO:0000313" key="3">
    <source>
        <dbReference type="Proteomes" id="UP001589619"/>
    </source>
</evidence>
<dbReference type="Proteomes" id="UP001589619">
    <property type="component" value="Unassembled WGS sequence"/>
</dbReference>
<feature type="transmembrane region" description="Helical" evidence="1">
    <location>
        <begin position="52"/>
        <end position="76"/>
    </location>
</feature>